<gene>
    <name evidence="2" type="ORF">DFQ10_11215</name>
</gene>
<feature type="transmembrane region" description="Helical" evidence="1">
    <location>
        <begin position="244"/>
        <end position="265"/>
    </location>
</feature>
<dbReference type="AlphaFoldDB" id="A0A3D9GPN2"/>
<feature type="transmembrane region" description="Helical" evidence="1">
    <location>
        <begin position="303"/>
        <end position="321"/>
    </location>
</feature>
<evidence type="ECO:0000313" key="2">
    <source>
        <dbReference type="EMBL" id="RED38172.1"/>
    </source>
</evidence>
<feature type="transmembrane region" description="Helical" evidence="1">
    <location>
        <begin position="112"/>
        <end position="129"/>
    </location>
</feature>
<dbReference type="EMBL" id="QRDV01000012">
    <property type="protein sequence ID" value="RED38172.1"/>
    <property type="molecule type" value="Genomic_DNA"/>
</dbReference>
<organism evidence="2 3">
    <name type="scientific">Winogradskyella eximia</name>
    <dbReference type="NCBI Taxonomy" id="262006"/>
    <lineage>
        <taxon>Bacteria</taxon>
        <taxon>Pseudomonadati</taxon>
        <taxon>Bacteroidota</taxon>
        <taxon>Flavobacteriia</taxon>
        <taxon>Flavobacteriales</taxon>
        <taxon>Flavobacteriaceae</taxon>
        <taxon>Winogradskyella</taxon>
    </lineage>
</organism>
<evidence type="ECO:0000313" key="3">
    <source>
        <dbReference type="Proteomes" id="UP000256980"/>
    </source>
</evidence>
<feature type="transmembrane region" description="Helical" evidence="1">
    <location>
        <begin position="12"/>
        <end position="31"/>
    </location>
</feature>
<dbReference type="Proteomes" id="UP000256980">
    <property type="component" value="Unassembled WGS sequence"/>
</dbReference>
<feature type="transmembrane region" description="Helical" evidence="1">
    <location>
        <begin position="85"/>
        <end position="105"/>
    </location>
</feature>
<keyword evidence="1" id="KW-0472">Membrane</keyword>
<sequence>MFLTKIYKNSFKYLFFALILFYILVYGPYGIEEGDMGSIFGISWSMYNGYFPHRDFVYIKPAFSPFFHSLPLYLTEDYAYLINRYLYFAQVFAYSYWASVIAFKFLKLPKKYIYFIAIIGAIISIHNYPPMPWNTVDGLFFSILGLFFVTKNLKDWKWIVIGTFFLFLGALCKQSFYFFPPLVGLFLIYRKETKAFLILTVSGLLFTSLYILFFWSQDALQPFIDQMFSFTSGSSLIKTGVKSYYLAVKFHILYIAVALIAFWFAKKYTSKHITFLFTNVLIVLVLVWLYYKYQSIYKPVKYGIIHLLWILGILFSLMKSLQDKKYTILILLFSLSWCASISNGYNTPIDFSTPSILVVALICLGETFSIRKWTALLITSLYIGTFYYGYQFPYRERPRFELIYPLGDVFPRLKTIKTNKKTFDKYIALKALSNKYDNYTILPSMTLGHYITNTVNPIGVDWVFNHHLADDLEKYKQMLRDKNLTIFIDNFENHQDNYEESSLLTVYVVNHWKLVEKQEHFRVYQQP</sequence>
<proteinExistence type="predicted"/>
<keyword evidence="3" id="KW-1185">Reference proteome</keyword>
<keyword evidence="1" id="KW-0812">Transmembrane</keyword>
<reference evidence="2 3" key="1">
    <citation type="submission" date="2018-07" db="EMBL/GenBank/DDBJ databases">
        <title>Genomic Encyclopedia of Type Strains, Phase III (KMG-III): the genomes of soil and plant-associated and newly described type strains.</title>
        <authorList>
            <person name="Whitman W."/>
        </authorList>
    </citation>
    <scope>NUCLEOTIDE SEQUENCE [LARGE SCALE GENOMIC DNA]</scope>
    <source>
        <strain evidence="2 3">CECT 7946</strain>
    </source>
</reference>
<keyword evidence="1" id="KW-1133">Transmembrane helix</keyword>
<evidence type="ECO:0000256" key="1">
    <source>
        <dbReference type="SAM" id="Phobius"/>
    </source>
</evidence>
<protein>
    <recommendedName>
        <fullName evidence="4">Dolichyl-phosphate-mannose-protein mannosyltransferase</fullName>
    </recommendedName>
</protein>
<accession>A0A3D9GPN2</accession>
<comment type="caution">
    <text evidence="2">The sequence shown here is derived from an EMBL/GenBank/DDBJ whole genome shotgun (WGS) entry which is preliminary data.</text>
</comment>
<feature type="transmembrane region" description="Helical" evidence="1">
    <location>
        <begin position="195"/>
        <end position="215"/>
    </location>
</feature>
<feature type="transmembrane region" description="Helical" evidence="1">
    <location>
        <begin position="272"/>
        <end position="291"/>
    </location>
</feature>
<feature type="transmembrane region" description="Helical" evidence="1">
    <location>
        <begin position="328"/>
        <end position="345"/>
    </location>
</feature>
<name>A0A3D9GPN2_9FLAO</name>
<evidence type="ECO:0008006" key="4">
    <source>
        <dbReference type="Google" id="ProtNLM"/>
    </source>
</evidence>
<feature type="transmembrane region" description="Helical" evidence="1">
    <location>
        <begin position="158"/>
        <end position="188"/>
    </location>
</feature>
<feature type="transmembrane region" description="Helical" evidence="1">
    <location>
        <begin position="373"/>
        <end position="390"/>
    </location>
</feature>